<protein>
    <submittedName>
        <fullName evidence="2">Uncharacterized protein</fullName>
    </submittedName>
</protein>
<comment type="caution">
    <text evidence="2">The sequence shown here is derived from an EMBL/GenBank/DDBJ whole genome shotgun (WGS) entry which is preliminary data.</text>
</comment>
<evidence type="ECO:0000256" key="1">
    <source>
        <dbReference type="SAM" id="SignalP"/>
    </source>
</evidence>
<sequence>MGPLLLALLPLATHAAPDVPDSLRVSSTTTYAAGTPEWRQYGTGWHNTGRAATTRAWAISTSSAPSS</sequence>
<organism evidence="2 3">
    <name type="scientific">Xanthomonas hawaiiensis</name>
    <dbReference type="NCBI Taxonomy" id="3003247"/>
    <lineage>
        <taxon>Bacteria</taxon>
        <taxon>Pseudomonadati</taxon>
        <taxon>Pseudomonadota</taxon>
        <taxon>Gammaproteobacteria</taxon>
        <taxon>Lysobacterales</taxon>
        <taxon>Lysobacteraceae</taxon>
        <taxon>Xanthomonas</taxon>
    </lineage>
</organism>
<proteinExistence type="predicted"/>
<accession>A0ABU2I7U1</accession>
<feature type="chain" id="PRO_5046787464" evidence="1">
    <location>
        <begin position="16"/>
        <end position="67"/>
    </location>
</feature>
<evidence type="ECO:0000313" key="3">
    <source>
        <dbReference type="Proteomes" id="UP001260534"/>
    </source>
</evidence>
<keyword evidence="1" id="KW-0732">Signal</keyword>
<dbReference type="EMBL" id="JAQMHB010000001">
    <property type="protein sequence ID" value="MDS9993698.1"/>
    <property type="molecule type" value="Genomic_DNA"/>
</dbReference>
<dbReference type="Proteomes" id="UP001260534">
    <property type="component" value="Unassembled WGS sequence"/>
</dbReference>
<gene>
    <name evidence="2" type="ORF">PNQ69_13040</name>
</gene>
<reference evidence="2 3" key="1">
    <citation type="submission" date="2023-01" db="EMBL/GenBank/DDBJ databases">
        <title>Xanthomonas hawaiianensis sp. nov. isolated from Araceae family in Hawaii.</title>
        <authorList>
            <person name="Chunag S.-C."/>
            <person name="Dobhal S."/>
            <person name="Alvarez A."/>
            <person name="Arif M."/>
        </authorList>
    </citation>
    <scope>NUCLEOTIDE SEQUENCE [LARGE SCALE GENOMIC DNA]</scope>
    <source>
        <strain evidence="2 3">A2111</strain>
    </source>
</reference>
<keyword evidence="3" id="KW-1185">Reference proteome</keyword>
<name>A0ABU2I7U1_9XANT</name>
<feature type="signal peptide" evidence="1">
    <location>
        <begin position="1"/>
        <end position="15"/>
    </location>
</feature>
<evidence type="ECO:0000313" key="2">
    <source>
        <dbReference type="EMBL" id="MDS9993698.1"/>
    </source>
</evidence>
<dbReference type="RefSeq" id="WP_244663738.1">
    <property type="nucleotide sequence ID" value="NZ_JAGHXG010000011.1"/>
</dbReference>